<comment type="caution">
    <text evidence="1">The sequence shown here is derived from an EMBL/GenBank/DDBJ whole genome shotgun (WGS) entry which is preliminary data.</text>
</comment>
<dbReference type="Gene3D" id="3.30.1330.40">
    <property type="entry name" value="RutC-like"/>
    <property type="match status" value="1"/>
</dbReference>
<name>A0A7C9GNN6_9SPHN</name>
<dbReference type="InterPro" id="IPR006175">
    <property type="entry name" value="YjgF/YER057c/UK114"/>
</dbReference>
<sequence length="131" mass="13955">MARQNIFSGSPYESRVGYCRAVAQPPFVFVSGTVGIDMDSGELPADVESQCANALRIVEVALRHGGATFADVVRVTYYAPDRADFEACWPQLQATFGSHPPASTMVVAGLIDPAMRIEIEVTAMVDSAATA</sequence>
<keyword evidence="2" id="KW-1185">Reference proteome</keyword>
<gene>
    <name evidence="1" type="ORF">F3168_06260</name>
</gene>
<dbReference type="Pfam" id="PF01042">
    <property type="entry name" value="Ribonuc_L-PSP"/>
    <property type="match status" value="1"/>
</dbReference>
<evidence type="ECO:0000313" key="1">
    <source>
        <dbReference type="EMBL" id="MQT16857.1"/>
    </source>
</evidence>
<dbReference type="PANTHER" id="PTHR43857:SF1">
    <property type="entry name" value="YJGH FAMILY PROTEIN"/>
    <property type="match status" value="1"/>
</dbReference>
<evidence type="ECO:0000313" key="2">
    <source>
        <dbReference type="Proteomes" id="UP000481327"/>
    </source>
</evidence>
<organism evidence="1 2">
    <name type="scientific">Sandarakinorhabdus fusca</name>
    <dbReference type="NCBI Taxonomy" id="1439888"/>
    <lineage>
        <taxon>Bacteria</taxon>
        <taxon>Pseudomonadati</taxon>
        <taxon>Pseudomonadota</taxon>
        <taxon>Alphaproteobacteria</taxon>
        <taxon>Sphingomonadales</taxon>
        <taxon>Sphingosinicellaceae</taxon>
        <taxon>Sandarakinorhabdus</taxon>
    </lineage>
</organism>
<reference evidence="1 2" key="1">
    <citation type="submission" date="2019-09" db="EMBL/GenBank/DDBJ databases">
        <title>Polymorphobacter sp. isolated from a lake in China.</title>
        <authorList>
            <person name="Liu Z."/>
        </authorList>
    </citation>
    <scope>NUCLEOTIDE SEQUENCE [LARGE SCALE GENOMIC DNA]</scope>
    <source>
        <strain evidence="1 2">D40P</strain>
    </source>
</reference>
<dbReference type="Proteomes" id="UP000481327">
    <property type="component" value="Unassembled WGS sequence"/>
</dbReference>
<accession>A0A7C9GNN6</accession>
<dbReference type="RefSeq" id="WP_152577310.1">
    <property type="nucleotide sequence ID" value="NZ_JAATJI010000001.1"/>
</dbReference>
<dbReference type="EMBL" id="WIOL01000002">
    <property type="protein sequence ID" value="MQT16857.1"/>
    <property type="molecule type" value="Genomic_DNA"/>
</dbReference>
<proteinExistence type="predicted"/>
<dbReference type="OrthoDB" id="9799840at2"/>
<dbReference type="SUPFAM" id="SSF55298">
    <property type="entry name" value="YjgF-like"/>
    <property type="match status" value="1"/>
</dbReference>
<dbReference type="InterPro" id="IPR035959">
    <property type="entry name" value="RutC-like_sf"/>
</dbReference>
<dbReference type="CDD" id="cd06154">
    <property type="entry name" value="YjgF_YER057c_UK114_like_6"/>
    <property type="match status" value="1"/>
</dbReference>
<dbReference type="PANTHER" id="PTHR43857">
    <property type="entry name" value="BLR7761 PROTEIN"/>
    <property type="match status" value="1"/>
</dbReference>
<dbReference type="AlphaFoldDB" id="A0A7C9GNN6"/>
<protein>
    <submittedName>
        <fullName evidence="1">RidA family protein</fullName>
    </submittedName>
</protein>